<gene>
    <name evidence="1" type="ORF">COLO4_00829</name>
</gene>
<accession>A0A1R3L3C0</accession>
<keyword evidence="2" id="KW-1185">Reference proteome</keyword>
<proteinExistence type="predicted"/>
<evidence type="ECO:0000313" key="1">
    <source>
        <dbReference type="EMBL" id="OMP13844.1"/>
    </source>
</evidence>
<evidence type="ECO:0000313" key="2">
    <source>
        <dbReference type="Proteomes" id="UP000187203"/>
    </source>
</evidence>
<organism evidence="1 2">
    <name type="scientific">Corchorus olitorius</name>
    <dbReference type="NCBI Taxonomy" id="93759"/>
    <lineage>
        <taxon>Eukaryota</taxon>
        <taxon>Viridiplantae</taxon>
        <taxon>Streptophyta</taxon>
        <taxon>Embryophyta</taxon>
        <taxon>Tracheophyta</taxon>
        <taxon>Spermatophyta</taxon>
        <taxon>Magnoliopsida</taxon>
        <taxon>eudicotyledons</taxon>
        <taxon>Gunneridae</taxon>
        <taxon>Pentapetalae</taxon>
        <taxon>rosids</taxon>
        <taxon>malvids</taxon>
        <taxon>Malvales</taxon>
        <taxon>Malvaceae</taxon>
        <taxon>Grewioideae</taxon>
        <taxon>Apeibeae</taxon>
        <taxon>Corchorus</taxon>
    </lineage>
</organism>
<comment type="caution">
    <text evidence="1">The sequence shown here is derived from an EMBL/GenBank/DDBJ whole genome shotgun (WGS) entry which is preliminary data.</text>
</comment>
<dbReference type="AlphaFoldDB" id="A0A1R3L3C0"/>
<dbReference type="EMBL" id="AWUE01003092">
    <property type="protein sequence ID" value="OMP13844.1"/>
    <property type="molecule type" value="Genomic_DNA"/>
</dbReference>
<dbReference type="Proteomes" id="UP000187203">
    <property type="component" value="Unassembled WGS sequence"/>
</dbReference>
<reference evidence="2" key="1">
    <citation type="submission" date="2013-09" db="EMBL/GenBank/DDBJ databases">
        <title>Corchorus olitorius genome sequencing.</title>
        <authorList>
            <person name="Alam M."/>
            <person name="Haque M.S."/>
            <person name="Islam M.S."/>
            <person name="Emdad E.M."/>
            <person name="Islam M.M."/>
            <person name="Ahmed B."/>
            <person name="Halim A."/>
            <person name="Hossen Q.M.M."/>
            <person name="Hossain M.Z."/>
            <person name="Ahmed R."/>
            <person name="Khan M.M."/>
            <person name="Islam R."/>
            <person name="Rashid M.M."/>
            <person name="Khan S.A."/>
            <person name="Rahman M.S."/>
            <person name="Alam M."/>
            <person name="Yahiya A.S."/>
            <person name="Khan M.S."/>
            <person name="Azam M.S."/>
            <person name="Haque T."/>
            <person name="Lashkar M.Z.H."/>
            <person name="Akhand A.I."/>
            <person name="Morshed G."/>
            <person name="Roy S."/>
            <person name="Uddin K.S."/>
            <person name="Rabeya T."/>
            <person name="Hossain A.S."/>
            <person name="Chowdhury A."/>
            <person name="Snigdha A.R."/>
            <person name="Mortoza M.S."/>
            <person name="Matin S.A."/>
            <person name="Hoque S.M.E."/>
            <person name="Islam M.K."/>
            <person name="Roy D.K."/>
            <person name="Haider R."/>
            <person name="Moosa M.M."/>
            <person name="Elias S.M."/>
            <person name="Hasan A.M."/>
            <person name="Jahan S."/>
            <person name="Shafiuddin M."/>
            <person name="Mahmood N."/>
            <person name="Shommy N.S."/>
        </authorList>
    </citation>
    <scope>NUCLEOTIDE SEQUENCE [LARGE SCALE GENOMIC DNA]</scope>
    <source>
        <strain evidence="2">cv. O-4</strain>
    </source>
</reference>
<protein>
    <submittedName>
        <fullName evidence="1">Uncharacterized protein</fullName>
    </submittedName>
</protein>
<name>A0A1R3L3C0_9ROSI</name>
<sequence length="336" mass="36306">MQLSVIQHVAGFQIFHPAARDGQVDVFIHPQRSAIAVAEPGWFGCKLFAGFNRVDGFEEAEAPGQQFFAFRLTPFERPAAHYRGDQAHLAFGGGGDEVVTRFVGMAGFDAVDVQAVIPQQAVTVQLADAVESELFLTIDGVLVRHVADQRLANQRHVARRAELAVSIEAVNSLEMGVFQAEGVDVVVHQADEGVLAAGDIVGHRHAGIVTGLQVDTADQLGNRHLHPRLEEHQGRAFEYRVAGGPGVVADGDQIGLFEFARFHRLTNNIAGHHFGQTGRVAAGVGVVFSQHLARIVIDKDPGFGVNLRGAWDHRFDIQVIGAGSGGERCNGERRDE</sequence>